<dbReference type="Ensembl" id="ENSAMXT00000054764.1">
    <property type="protein sequence ID" value="ENSAMXP00000031356.1"/>
    <property type="gene ID" value="ENSAMXG00000041191.1"/>
</dbReference>
<reference evidence="1" key="3">
    <citation type="submission" date="2025-08" db="UniProtKB">
        <authorList>
            <consortium name="Ensembl"/>
        </authorList>
    </citation>
    <scope>IDENTIFICATION</scope>
</reference>
<dbReference type="AlphaFoldDB" id="A0A3B1INR3"/>
<keyword evidence="2" id="KW-1185">Reference proteome</keyword>
<sequence length="44" mass="5327">MDLFEFDFFRDWELEQQFPYPMCWTLPSRLTTSPVSRNPGALRT</sequence>
<reference evidence="1" key="4">
    <citation type="submission" date="2025-09" db="UniProtKB">
        <authorList>
            <consortium name="Ensembl"/>
        </authorList>
    </citation>
    <scope>IDENTIFICATION</scope>
</reference>
<reference evidence="2" key="1">
    <citation type="submission" date="2013-03" db="EMBL/GenBank/DDBJ databases">
        <authorList>
            <person name="Jeffery W."/>
            <person name="Warren W."/>
            <person name="Wilson R.K."/>
        </authorList>
    </citation>
    <scope>NUCLEOTIDE SEQUENCE</scope>
    <source>
        <strain evidence="2">female</strain>
    </source>
</reference>
<organism evidence="1 2">
    <name type="scientific">Astyanax mexicanus</name>
    <name type="common">Blind cave fish</name>
    <name type="synonym">Astyanax fasciatus mexicanus</name>
    <dbReference type="NCBI Taxonomy" id="7994"/>
    <lineage>
        <taxon>Eukaryota</taxon>
        <taxon>Metazoa</taxon>
        <taxon>Chordata</taxon>
        <taxon>Craniata</taxon>
        <taxon>Vertebrata</taxon>
        <taxon>Euteleostomi</taxon>
        <taxon>Actinopterygii</taxon>
        <taxon>Neopterygii</taxon>
        <taxon>Teleostei</taxon>
        <taxon>Ostariophysi</taxon>
        <taxon>Characiformes</taxon>
        <taxon>Characoidei</taxon>
        <taxon>Acestrorhamphidae</taxon>
        <taxon>Acestrorhamphinae</taxon>
        <taxon>Astyanax</taxon>
    </lineage>
</organism>
<protein>
    <submittedName>
        <fullName evidence="1">Uncharacterized protein</fullName>
    </submittedName>
</protein>
<name>A0A3B1INR3_ASTMX</name>
<accession>A0A3B1INR3</accession>
<dbReference type="InParanoid" id="A0A3B1INR3"/>
<proteinExistence type="predicted"/>
<reference evidence="2" key="2">
    <citation type="journal article" date="2014" name="Nat. Commun.">
        <title>The cavefish genome reveals candidate genes for eye loss.</title>
        <authorList>
            <person name="McGaugh S.E."/>
            <person name="Gross J.B."/>
            <person name="Aken B."/>
            <person name="Blin M."/>
            <person name="Borowsky R."/>
            <person name="Chalopin D."/>
            <person name="Hinaux H."/>
            <person name="Jeffery W.R."/>
            <person name="Keene A."/>
            <person name="Ma L."/>
            <person name="Minx P."/>
            <person name="Murphy D."/>
            <person name="O'Quin K.E."/>
            <person name="Retaux S."/>
            <person name="Rohner N."/>
            <person name="Searle S.M."/>
            <person name="Stahl B.A."/>
            <person name="Tabin C."/>
            <person name="Volff J.N."/>
            <person name="Yoshizawa M."/>
            <person name="Warren W.C."/>
        </authorList>
    </citation>
    <scope>NUCLEOTIDE SEQUENCE [LARGE SCALE GENOMIC DNA]</scope>
    <source>
        <strain evidence="2">female</strain>
    </source>
</reference>
<evidence type="ECO:0000313" key="1">
    <source>
        <dbReference type="Ensembl" id="ENSAMXP00000031356.1"/>
    </source>
</evidence>
<evidence type="ECO:0000313" key="2">
    <source>
        <dbReference type="Proteomes" id="UP000018467"/>
    </source>
</evidence>
<dbReference type="Bgee" id="ENSAMXG00000041191">
    <property type="expression patterns" value="Expressed in olfactory epithelium and 8 other cell types or tissues"/>
</dbReference>
<dbReference type="Proteomes" id="UP000018467">
    <property type="component" value="Unassembled WGS sequence"/>
</dbReference>